<comment type="caution">
    <text evidence="5">Lacks conserved residue(s) required for the propagation of feature annotation.</text>
</comment>
<keyword evidence="7" id="KW-0812">Transmembrane</keyword>
<evidence type="ECO:0000256" key="7">
    <source>
        <dbReference type="SAM" id="Phobius"/>
    </source>
</evidence>
<dbReference type="SUPFAM" id="SSF57535">
    <property type="entry name" value="Complement control module/SCR domain"/>
    <property type="match status" value="3"/>
</dbReference>
<reference evidence="10" key="1">
    <citation type="submission" date="2022-01" db="EMBL/GenBank/DDBJ databases">
        <authorList>
            <person name="Braso-Vives M."/>
        </authorList>
    </citation>
    <scope>NUCLEOTIDE SEQUENCE</scope>
</reference>
<gene>
    <name evidence="10" type="primary">CSMD3</name>
    <name evidence="10" type="ORF">BLAG_LOCUS24252</name>
</gene>
<evidence type="ECO:0000313" key="10">
    <source>
        <dbReference type="EMBL" id="CAH1272669.1"/>
    </source>
</evidence>
<keyword evidence="3" id="KW-0677">Repeat</keyword>
<dbReference type="Pfam" id="PF00084">
    <property type="entry name" value="Sushi"/>
    <property type="match status" value="3"/>
</dbReference>
<feature type="domain" description="CUB" evidence="8">
    <location>
        <begin position="435"/>
        <end position="504"/>
    </location>
</feature>
<dbReference type="CDD" id="cd00041">
    <property type="entry name" value="CUB"/>
    <property type="match status" value="1"/>
</dbReference>
<feature type="domain" description="Sushi" evidence="9">
    <location>
        <begin position="622"/>
        <end position="684"/>
    </location>
</feature>
<feature type="transmembrane region" description="Helical" evidence="7">
    <location>
        <begin position="944"/>
        <end position="968"/>
    </location>
</feature>
<feature type="domain" description="Sushi" evidence="9">
    <location>
        <begin position="685"/>
        <end position="744"/>
    </location>
</feature>
<feature type="region of interest" description="Disordered" evidence="6">
    <location>
        <begin position="849"/>
        <end position="933"/>
    </location>
</feature>
<name>A0A8K0AC77_BRALA</name>
<dbReference type="Pfam" id="PF00431">
    <property type="entry name" value="CUB"/>
    <property type="match status" value="1"/>
</dbReference>
<dbReference type="PROSITE" id="PS01180">
    <property type="entry name" value="CUB"/>
    <property type="match status" value="2"/>
</dbReference>
<evidence type="ECO:0000313" key="11">
    <source>
        <dbReference type="Proteomes" id="UP000838412"/>
    </source>
</evidence>
<feature type="domain" description="Sushi" evidence="9">
    <location>
        <begin position="547"/>
        <end position="618"/>
    </location>
</feature>
<evidence type="ECO:0000256" key="4">
    <source>
        <dbReference type="ARBA" id="ARBA00023157"/>
    </source>
</evidence>
<dbReference type="InterPro" id="IPR035976">
    <property type="entry name" value="Sushi/SCR/CCP_sf"/>
</dbReference>
<dbReference type="CDD" id="cd00033">
    <property type="entry name" value="CCP"/>
    <property type="match status" value="3"/>
</dbReference>
<dbReference type="PANTHER" id="PTHR45656">
    <property type="entry name" value="PROTEIN CBR-CLEC-78"/>
    <property type="match status" value="1"/>
</dbReference>
<sequence>MPCSSLLPLGTMLLTDPIGNISSPGRYPHYYTTSCSLGTMLLTDPVGNISSPGRYPHFYTISCPLGTMLLTDPIGNISSPGRYPHYYTISCTLGTMLLTDPIGNISSPGRYPHYYTISCTLGTMLLTDPIGNISSPGRYPHYYTTSCSLGTMLLTDPIGNISSPGRYPHYYTISCTLGTMLLTDPIGNISYPHFYTTSCTLGTMLLTDPIGNISSLGRYPHYYTTSCPLGTMLLTDPIGNISSPGRYPHYYTNNQQCEWNIRAPDGYTVRVTFKGIQLKESADQRNPNLVSIYDGGKSPENILYRWTGESTQHRPARPDPIISYTNQVFITFRAYGGDDTINMEGFYLDYRILPAGTPHPGECVDYGPVPNGRTFPPHGPYRIGDTLRLECASGTQSSSVVGDVFQCEQKSGRTFPQWGLSTGELLSDMICTARCGVLDSRVGYGALRSPGWPDPDAEEPNRDCRWTIDPGNGHGLRLYVNSTNFRTSHEYIEVNGRNLNCRLDQQTPYPPDNMLETDREHNFGRVDVQYSGNVIRGSSVEIFFSSEYCGDPGKIHHGSWTDSTTSPPEHAGKVFHPGDSVTYSCEPGYEMVGQSTLTCAPGTVYKYNWDRHRPYCKRSSWPPCSDPGVPAHGAQHSPDGYDVGSTVTFTCNPGYYPRGSRARTCGPRPDGTSAWSGVQPTCLPAPCKSPSAPAHTQVTVMALPNLGYVAVYECDAGYVMTSGSPVRTCRPNGTWDGEKPVCEELGTTQPPTPTIPSTAGPTTTSEPPGTTASLTTTGATTQGDATTEITTTTETTTLGETTEDIFTLSYPSTVAVTTPVSWITTTQPETTTVETTPQRTTDIVTTDSYFTTHPATNHPSTEPLPSTTTTMTTSPPVSTSRHTTTTEMTTNPTTQHSESTTISRTTRPGASSSTFTTLPHTPTVVPTSNKTKEPPGTLGCTVNIGAAIGGSVAAVVLVAALVGGVYFYRRKWRAEPEPEWDRLHNINNDMNDMLPYQPTTQPETGHSEEPFSLDGALLMEDITSLVMRDAPWGHNAALQDD</sequence>
<evidence type="ECO:0000256" key="3">
    <source>
        <dbReference type="ARBA" id="ARBA00022737"/>
    </source>
</evidence>
<dbReference type="Proteomes" id="UP000838412">
    <property type="component" value="Chromosome 8"/>
</dbReference>
<feature type="domain" description="CUB" evidence="8">
    <location>
        <begin position="229"/>
        <end position="353"/>
    </location>
</feature>
<dbReference type="InterPro" id="IPR000436">
    <property type="entry name" value="Sushi_SCR_CCP_dom"/>
</dbReference>
<dbReference type="SUPFAM" id="SSF49854">
    <property type="entry name" value="Spermadhesin, CUB domain"/>
    <property type="match status" value="2"/>
</dbReference>
<dbReference type="Gene3D" id="2.10.70.10">
    <property type="entry name" value="Complement Module, domain 1"/>
    <property type="match status" value="3"/>
</dbReference>
<feature type="compositionally biased region" description="Low complexity" evidence="6">
    <location>
        <begin position="911"/>
        <end position="928"/>
    </location>
</feature>
<feature type="compositionally biased region" description="Low complexity" evidence="6">
    <location>
        <begin position="755"/>
        <end position="782"/>
    </location>
</feature>
<evidence type="ECO:0000259" key="8">
    <source>
        <dbReference type="PROSITE" id="PS01180"/>
    </source>
</evidence>
<dbReference type="InterPro" id="IPR035914">
    <property type="entry name" value="Sperma_CUB_dom_sf"/>
</dbReference>
<protein>
    <submittedName>
        <fullName evidence="10">CSMD3 protein</fullName>
    </submittedName>
</protein>
<keyword evidence="11" id="KW-1185">Reference proteome</keyword>
<feature type="compositionally biased region" description="Low complexity" evidence="6">
    <location>
        <begin position="859"/>
        <end position="894"/>
    </location>
</feature>
<dbReference type="PANTHER" id="PTHR45656:SF4">
    <property type="entry name" value="PROTEIN CBR-CLEC-78"/>
    <property type="match status" value="1"/>
</dbReference>
<keyword evidence="4" id="KW-1015">Disulfide bond</keyword>
<proteinExistence type="predicted"/>
<keyword evidence="7" id="KW-1133">Transmembrane helix</keyword>
<dbReference type="Gene3D" id="2.60.120.290">
    <property type="entry name" value="Spermadhesin, CUB domain"/>
    <property type="match status" value="1"/>
</dbReference>
<feature type="region of interest" description="Disordered" evidence="6">
    <location>
        <begin position="744"/>
        <end position="782"/>
    </location>
</feature>
<dbReference type="SMART" id="SM00032">
    <property type="entry name" value="CCP"/>
    <property type="match status" value="4"/>
</dbReference>
<accession>A0A8K0AC77</accession>
<evidence type="ECO:0000256" key="2">
    <source>
        <dbReference type="ARBA" id="ARBA00022729"/>
    </source>
</evidence>
<evidence type="ECO:0000256" key="6">
    <source>
        <dbReference type="SAM" id="MobiDB-lite"/>
    </source>
</evidence>
<keyword evidence="2" id="KW-0732">Signal</keyword>
<feature type="compositionally biased region" description="Polar residues" evidence="6">
    <location>
        <begin position="895"/>
        <end position="910"/>
    </location>
</feature>
<organism evidence="10 11">
    <name type="scientific">Branchiostoma lanceolatum</name>
    <name type="common">Common lancelet</name>
    <name type="synonym">Amphioxus lanceolatum</name>
    <dbReference type="NCBI Taxonomy" id="7740"/>
    <lineage>
        <taxon>Eukaryota</taxon>
        <taxon>Metazoa</taxon>
        <taxon>Chordata</taxon>
        <taxon>Cephalochordata</taxon>
        <taxon>Leptocardii</taxon>
        <taxon>Amphioxiformes</taxon>
        <taxon>Branchiostomatidae</taxon>
        <taxon>Branchiostoma</taxon>
    </lineage>
</organism>
<evidence type="ECO:0000256" key="1">
    <source>
        <dbReference type="ARBA" id="ARBA00022659"/>
    </source>
</evidence>
<dbReference type="OrthoDB" id="9935125at2759"/>
<evidence type="ECO:0000259" key="9">
    <source>
        <dbReference type="PROSITE" id="PS50923"/>
    </source>
</evidence>
<dbReference type="InterPro" id="IPR000859">
    <property type="entry name" value="CUB_dom"/>
</dbReference>
<feature type="compositionally biased region" description="Polar residues" evidence="6">
    <location>
        <begin position="849"/>
        <end position="858"/>
    </location>
</feature>
<dbReference type="EMBL" id="OV696693">
    <property type="protein sequence ID" value="CAH1272669.1"/>
    <property type="molecule type" value="Genomic_DNA"/>
</dbReference>
<evidence type="ECO:0000256" key="5">
    <source>
        <dbReference type="PROSITE-ProRule" id="PRU00302"/>
    </source>
</evidence>
<keyword evidence="1 5" id="KW-0768">Sushi</keyword>
<keyword evidence="7" id="KW-0472">Membrane</keyword>
<dbReference type="PROSITE" id="PS50923">
    <property type="entry name" value="SUSHI"/>
    <property type="match status" value="3"/>
</dbReference>
<dbReference type="AlphaFoldDB" id="A0A8K0AC77"/>
<dbReference type="SMART" id="SM00042">
    <property type="entry name" value="CUB"/>
    <property type="match status" value="1"/>
</dbReference>
<dbReference type="InterPro" id="IPR051277">
    <property type="entry name" value="SEZ6_CSMD_C4BPB_Regulators"/>
</dbReference>